<dbReference type="NCBIfam" id="TIGR00996">
    <property type="entry name" value="Mtu_fam_mce"/>
    <property type="match status" value="1"/>
</dbReference>
<dbReference type="Proteomes" id="UP000267128">
    <property type="component" value="Unassembled WGS sequence"/>
</dbReference>
<sequence length="429" mass="45412">MRARRFDVVLGAIALLAVGALVLVAVLAYNRTFVRSDSVTLQAGALGNALQRGSDVKLNGVPVGWVSSITPIEGGANLQLDLDPSVMSQLPPDTTARLLPKTLFGERFVSLVRPTGTAGGGLETGDTIHEDMSAQAVELQQVFDELLPLLHSIQPEKLAATLGELASTLRGRGDDIGAALTAWASYLSKLNPHVPALAEDLGRLASVARTYDEAAPELIDALATMTTTTQTLVEERGQLQQVYSSVIGSANTTRGWVADNRDTIEVLAVQSRAALEAVRPYASEFPCVFKAARQFIPRMDKVLGKGTREPGFHARMSIVKARAKYLPGKDAPRYASGASPRCPYVTGQTGTRVARADESGPPSIPPPPSELMQDRLAPTDGLGPANSSGENQLIAELLAPEAGVAPAEYPAWASLLLGPLMRGKGVVLR</sequence>
<dbReference type="GO" id="GO:0005576">
    <property type="term" value="C:extracellular region"/>
    <property type="evidence" value="ECO:0007669"/>
    <property type="project" value="TreeGrafter"/>
</dbReference>
<name>A0A3N0CN02_9ACTN</name>
<evidence type="ECO:0000256" key="1">
    <source>
        <dbReference type="SAM" id="MobiDB-lite"/>
    </source>
</evidence>
<reference evidence="4 5" key="1">
    <citation type="submission" date="2018-11" db="EMBL/GenBank/DDBJ databases">
        <authorList>
            <person name="Li F."/>
        </authorList>
    </citation>
    <scope>NUCLEOTIDE SEQUENCE [LARGE SCALE GENOMIC DNA]</scope>
    <source>
        <strain evidence="4 5">Gsoil 097</strain>
    </source>
</reference>
<feature type="region of interest" description="Disordered" evidence="1">
    <location>
        <begin position="349"/>
        <end position="388"/>
    </location>
</feature>
<accession>A0A3N0CN02</accession>
<evidence type="ECO:0000313" key="5">
    <source>
        <dbReference type="Proteomes" id="UP000267128"/>
    </source>
</evidence>
<dbReference type="InterPro" id="IPR052336">
    <property type="entry name" value="MlaD_Phospholipid_Transporter"/>
</dbReference>
<protein>
    <submittedName>
        <fullName evidence="4">MCE family protein</fullName>
    </submittedName>
</protein>
<gene>
    <name evidence="4" type="ORF">EFK50_02275</name>
</gene>
<dbReference type="Pfam" id="PF02470">
    <property type="entry name" value="MlaD"/>
    <property type="match status" value="1"/>
</dbReference>
<feature type="domain" description="Mammalian cell entry C-terminal" evidence="3">
    <location>
        <begin position="122"/>
        <end position="336"/>
    </location>
</feature>
<dbReference type="PANTHER" id="PTHR33371">
    <property type="entry name" value="INTERMEMBRANE PHOSPHOLIPID TRANSPORT SYSTEM BINDING PROTEIN MLAD-RELATED"/>
    <property type="match status" value="1"/>
</dbReference>
<organism evidence="4 5">
    <name type="scientific">Nocardioides marmoriginsengisoli</name>
    <dbReference type="NCBI Taxonomy" id="661483"/>
    <lineage>
        <taxon>Bacteria</taxon>
        <taxon>Bacillati</taxon>
        <taxon>Actinomycetota</taxon>
        <taxon>Actinomycetes</taxon>
        <taxon>Propionibacteriales</taxon>
        <taxon>Nocardioidaceae</taxon>
        <taxon>Nocardioides</taxon>
    </lineage>
</organism>
<evidence type="ECO:0000259" key="3">
    <source>
        <dbReference type="Pfam" id="PF11887"/>
    </source>
</evidence>
<proteinExistence type="predicted"/>
<dbReference type="InterPro" id="IPR024516">
    <property type="entry name" value="Mce_C"/>
</dbReference>
<dbReference type="InterPro" id="IPR003399">
    <property type="entry name" value="Mce/MlaD"/>
</dbReference>
<dbReference type="EMBL" id="RJSE01000003">
    <property type="protein sequence ID" value="RNL64838.1"/>
    <property type="molecule type" value="Genomic_DNA"/>
</dbReference>
<dbReference type="GO" id="GO:0051701">
    <property type="term" value="P:biological process involved in interaction with host"/>
    <property type="evidence" value="ECO:0007669"/>
    <property type="project" value="TreeGrafter"/>
</dbReference>
<dbReference type="PANTHER" id="PTHR33371:SF19">
    <property type="entry name" value="MCE-FAMILY PROTEIN MCE4A"/>
    <property type="match status" value="1"/>
</dbReference>
<dbReference type="AlphaFoldDB" id="A0A3N0CN02"/>
<evidence type="ECO:0000313" key="4">
    <source>
        <dbReference type="EMBL" id="RNL64838.1"/>
    </source>
</evidence>
<dbReference type="RefSeq" id="WP_123225941.1">
    <property type="nucleotide sequence ID" value="NZ_RJSE01000003.1"/>
</dbReference>
<comment type="caution">
    <text evidence="4">The sequence shown here is derived from an EMBL/GenBank/DDBJ whole genome shotgun (WGS) entry which is preliminary data.</text>
</comment>
<dbReference type="OrthoDB" id="3460188at2"/>
<keyword evidence="5" id="KW-1185">Reference proteome</keyword>
<dbReference type="Pfam" id="PF11887">
    <property type="entry name" value="Mce4_CUP1"/>
    <property type="match status" value="1"/>
</dbReference>
<dbReference type="InterPro" id="IPR005693">
    <property type="entry name" value="Mce"/>
</dbReference>
<feature type="domain" description="Mce/MlaD" evidence="2">
    <location>
        <begin position="38"/>
        <end position="112"/>
    </location>
</feature>
<evidence type="ECO:0000259" key="2">
    <source>
        <dbReference type="Pfam" id="PF02470"/>
    </source>
</evidence>